<accession>A0A2T3KA72</accession>
<evidence type="ECO:0000259" key="6">
    <source>
        <dbReference type="Pfam" id="PF01545"/>
    </source>
</evidence>
<dbReference type="RefSeq" id="WP_036794041.1">
    <property type="nucleotide sequence ID" value="NZ_JAUZMX010000001.1"/>
</dbReference>
<dbReference type="InterPro" id="IPR050291">
    <property type="entry name" value="CDF_Transporter"/>
</dbReference>
<dbReference type="SUPFAM" id="SSF161111">
    <property type="entry name" value="Cation efflux protein transmembrane domain-like"/>
    <property type="match status" value="1"/>
</dbReference>
<dbReference type="AlphaFoldDB" id="A0A0B7J6X6"/>
<dbReference type="InterPro" id="IPR058533">
    <property type="entry name" value="Cation_efflux_TM"/>
</dbReference>
<keyword evidence="2" id="KW-0813">Transport</keyword>
<dbReference type="GeneID" id="29945005"/>
<dbReference type="Proteomes" id="UP000241426">
    <property type="component" value="Unassembled WGS sequence"/>
</dbReference>
<dbReference type="InterPro" id="IPR027469">
    <property type="entry name" value="Cation_efflux_TMD_sf"/>
</dbReference>
<feature type="domain" description="Cation efflux protein transmembrane" evidence="6">
    <location>
        <begin position="12"/>
        <end position="213"/>
    </location>
</feature>
<dbReference type="GO" id="GO:0015093">
    <property type="term" value="F:ferrous iron transmembrane transporter activity"/>
    <property type="evidence" value="ECO:0007669"/>
    <property type="project" value="TreeGrafter"/>
</dbReference>
<gene>
    <name evidence="7" type="ORF">C9J27_25630</name>
</gene>
<protein>
    <submittedName>
        <fullName evidence="7">Cation transporter</fullName>
    </submittedName>
</protein>
<dbReference type="GO" id="GO:0015086">
    <property type="term" value="F:cadmium ion transmembrane transporter activity"/>
    <property type="evidence" value="ECO:0007669"/>
    <property type="project" value="TreeGrafter"/>
</dbReference>
<dbReference type="GO" id="GO:0015341">
    <property type="term" value="F:zinc efflux antiporter activity"/>
    <property type="evidence" value="ECO:0007669"/>
    <property type="project" value="TreeGrafter"/>
</dbReference>
<dbReference type="eggNOG" id="COG3965">
    <property type="taxonomic scope" value="Bacteria"/>
</dbReference>
<evidence type="ECO:0000256" key="1">
    <source>
        <dbReference type="ARBA" id="ARBA00004141"/>
    </source>
</evidence>
<proteinExistence type="predicted"/>
<evidence type="ECO:0000256" key="2">
    <source>
        <dbReference type="ARBA" id="ARBA00022448"/>
    </source>
</evidence>
<sequence length="228" mass="24400">MSSSMQQERGLLLLSTVSSFTFAILGIVLGSLVGSLVIIFDGAYSLVSLALTMLSLGAAHYLHKPEIDKDSSQVAMIAPAVIAVKGLVIALMCMWSFYSAIEAILAGGRDINAGVALAFGMISVVGCYGTYRYIKAKSQNISSALADAEAKQWVMDTVISAAVLMGFVVAKILMMTQYSHLAVYADPTMVILASIYFIIVPVKMVRQAASELIDIYSHADLVHAQHIK</sequence>
<evidence type="ECO:0000256" key="3">
    <source>
        <dbReference type="ARBA" id="ARBA00022692"/>
    </source>
</evidence>
<comment type="caution">
    <text evidence="7">The sequence shown here is derived from an EMBL/GenBank/DDBJ whole genome shotgun (WGS) entry which is preliminary data.</text>
</comment>
<comment type="subcellular location">
    <subcellularLocation>
        <location evidence="1">Membrane</location>
        <topology evidence="1">Multi-pass membrane protein</topology>
    </subcellularLocation>
</comment>
<reference evidence="7 8" key="1">
    <citation type="submission" date="2018-01" db="EMBL/GenBank/DDBJ databases">
        <title>Whole genome sequencing of Histamine producing bacteria.</title>
        <authorList>
            <person name="Butler K."/>
        </authorList>
    </citation>
    <scope>NUCLEOTIDE SEQUENCE [LARGE SCALE GENOMIC DNA]</scope>
    <source>
        <strain evidence="7 8">FS-7.2</strain>
    </source>
</reference>
<organism evidence="7 8">
    <name type="scientific">Photobacterium kishitanii</name>
    <dbReference type="NCBI Taxonomy" id="318456"/>
    <lineage>
        <taxon>Bacteria</taxon>
        <taxon>Pseudomonadati</taxon>
        <taxon>Pseudomonadota</taxon>
        <taxon>Gammaproteobacteria</taxon>
        <taxon>Vibrionales</taxon>
        <taxon>Vibrionaceae</taxon>
        <taxon>Photobacterium</taxon>
    </lineage>
</organism>
<dbReference type="Pfam" id="PF01545">
    <property type="entry name" value="Cation_efflux"/>
    <property type="match status" value="1"/>
</dbReference>
<dbReference type="GO" id="GO:0005886">
    <property type="term" value="C:plasma membrane"/>
    <property type="evidence" value="ECO:0007669"/>
    <property type="project" value="TreeGrafter"/>
</dbReference>
<evidence type="ECO:0000256" key="5">
    <source>
        <dbReference type="ARBA" id="ARBA00023136"/>
    </source>
</evidence>
<dbReference type="PANTHER" id="PTHR43840">
    <property type="entry name" value="MITOCHONDRIAL METAL TRANSPORTER 1-RELATED"/>
    <property type="match status" value="1"/>
</dbReference>
<accession>A0A0B7J6X6</accession>
<keyword evidence="5" id="KW-0472">Membrane</keyword>
<evidence type="ECO:0000313" key="7">
    <source>
        <dbReference type="EMBL" id="PSU88237.1"/>
    </source>
</evidence>
<dbReference type="EMBL" id="PYNF01000056">
    <property type="protein sequence ID" value="PSU88237.1"/>
    <property type="molecule type" value="Genomic_DNA"/>
</dbReference>
<evidence type="ECO:0000313" key="8">
    <source>
        <dbReference type="Proteomes" id="UP000241426"/>
    </source>
</evidence>
<keyword evidence="4" id="KW-1133">Transmembrane helix</keyword>
<keyword evidence="3" id="KW-0812">Transmembrane</keyword>
<dbReference type="PANTHER" id="PTHR43840:SF15">
    <property type="entry name" value="MITOCHONDRIAL METAL TRANSPORTER 1-RELATED"/>
    <property type="match status" value="1"/>
</dbReference>
<evidence type="ECO:0000256" key="4">
    <source>
        <dbReference type="ARBA" id="ARBA00022989"/>
    </source>
</evidence>
<dbReference type="Gene3D" id="1.20.1510.10">
    <property type="entry name" value="Cation efflux protein transmembrane domain"/>
    <property type="match status" value="1"/>
</dbReference>
<dbReference type="GO" id="GO:0006882">
    <property type="term" value="P:intracellular zinc ion homeostasis"/>
    <property type="evidence" value="ECO:0007669"/>
    <property type="project" value="TreeGrafter"/>
</dbReference>
<name>A0A0B7J6X6_9GAMM</name>